<keyword evidence="6" id="KW-0539">Nucleus</keyword>
<name>A0ABQ8HLL8_9ROSI</name>
<dbReference type="Pfam" id="PF13041">
    <property type="entry name" value="PPR_2"/>
    <property type="match status" value="2"/>
</dbReference>
<keyword evidence="5" id="KW-0804">Transcription</keyword>
<feature type="domain" description="NAC" evidence="9">
    <location>
        <begin position="216"/>
        <end position="373"/>
    </location>
</feature>
<dbReference type="InterPro" id="IPR011990">
    <property type="entry name" value="TPR-like_helical_dom_sf"/>
</dbReference>
<evidence type="ECO:0000313" key="11">
    <source>
        <dbReference type="Proteomes" id="UP000827721"/>
    </source>
</evidence>
<feature type="repeat" description="PPR" evidence="7">
    <location>
        <begin position="502"/>
        <end position="536"/>
    </location>
</feature>
<dbReference type="PANTHER" id="PTHR47926">
    <property type="entry name" value="PENTATRICOPEPTIDE REPEAT-CONTAINING PROTEIN"/>
    <property type="match status" value="1"/>
</dbReference>
<dbReference type="InterPro" id="IPR003441">
    <property type="entry name" value="NAC-dom"/>
</dbReference>
<dbReference type="Pfam" id="PF14432">
    <property type="entry name" value="DYW_deaminase"/>
    <property type="match status" value="1"/>
</dbReference>
<dbReference type="InterPro" id="IPR032867">
    <property type="entry name" value="DYW_dom"/>
</dbReference>
<comment type="caution">
    <text evidence="10">The sequence shown here is derived from an EMBL/GenBank/DDBJ whole genome shotgun (WGS) entry which is preliminary data.</text>
</comment>
<dbReference type="NCBIfam" id="TIGR00756">
    <property type="entry name" value="PPR"/>
    <property type="match status" value="2"/>
</dbReference>
<dbReference type="SUPFAM" id="SSF101941">
    <property type="entry name" value="NAC domain"/>
    <property type="match status" value="1"/>
</dbReference>
<evidence type="ECO:0000256" key="4">
    <source>
        <dbReference type="ARBA" id="ARBA00023125"/>
    </source>
</evidence>
<feature type="repeat" description="PPR" evidence="7">
    <location>
        <begin position="401"/>
        <end position="435"/>
    </location>
</feature>
<comment type="similarity">
    <text evidence="1">Belongs to the PPR family. PCMP-H subfamily.</text>
</comment>
<dbReference type="Gene3D" id="1.25.40.10">
    <property type="entry name" value="Tetratricopeptide repeat domain"/>
    <property type="match status" value="2"/>
</dbReference>
<dbReference type="PROSITE" id="PS51005">
    <property type="entry name" value="NAC"/>
    <property type="match status" value="1"/>
</dbReference>
<keyword evidence="11" id="KW-1185">Reference proteome</keyword>
<dbReference type="Gene3D" id="2.170.150.80">
    <property type="entry name" value="NAC domain"/>
    <property type="match status" value="1"/>
</dbReference>
<evidence type="ECO:0000259" key="9">
    <source>
        <dbReference type="PROSITE" id="PS51005"/>
    </source>
</evidence>
<dbReference type="PANTHER" id="PTHR47926:SF470">
    <property type="entry name" value="DYW DOMAIN-CONTAINING PROTEIN"/>
    <property type="match status" value="1"/>
</dbReference>
<keyword evidence="3" id="KW-0805">Transcription regulation</keyword>
<evidence type="ECO:0000256" key="7">
    <source>
        <dbReference type="PROSITE-ProRule" id="PRU00708"/>
    </source>
</evidence>
<accession>A0ABQ8HLL8</accession>
<dbReference type="Pfam" id="PF01535">
    <property type="entry name" value="PPR"/>
    <property type="match status" value="2"/>
</dbReference>
<evidence type="ECO:0000256" key="1">
    <source>
        <dbReference type="ARBA" id="ARBA00006643"/>
    </source>
</evidence>
<keyword evidence="4" id="KW-0238">DNA-binding</keyword>
<dbReference type="Pfam" id="PF20431">
    <property type="entry name" value="E_motif"/>
    <property type="match status" value="1"/>
</dbReference>
<sequence length="809" mass="91770">MKKNTPTSTDPLGNSTTTGPWRLGLTTAAPPADANDREEELLLINNISHSNQSRTTNYSSSHINPCFRTPPPDAASSSTVPSPADMDGIEPLGSYFAELNSMDQYISFNSNNQSYNESQDHSISPPYVEPHPHKTVHYPFNDINLYDPFLPTVDPLSYAEPPPHPVHYPTNNMSQYNICFPSLQSPAMAYDMTQGSSSVSHGMEPVDNSCGDLSCLPPGYIFSPKDDELILDFLMKKLSNQSLPSNVIIDIDLYKCNPWDLEGTFNQSEAKQILYFFTPTYRKYPKGKRPSRAAGDGYWKATGADQKIKNNRRKPFNDKVYGDIAYGICWRYNRMQSFQLCLDTWVFQRILRAVIVSNNTKKTDRKLKNLYDHSSVFDSYFHIMLTLRYSMNLLLLIPKGNLFLWNVLIRAYAWCGPYEVAIDLYHRMNEYGLVPNNFTFPFVLKACSALSAIEEGRKIHEDVIRTKWEKDVFVGASLIDMYAKCSLVESARQVFDTILVRDVVMWNSMIAAYGQNGLADESLELCREMMKNEAQPDHITFVGVLSACSHGGLLDEGRMFFESMVRDYCIEPTVQHYTCMVDLLGHSGRLDEAYNLITQMRVMPDSGVWGALMNSCKIHRNVGLGELALEKLIELEPNDAGNYVILSNIYAQAGKWEGVARLRQLMMDNGIKKSIACSWIEVKNKVHAFLSGDISHPDCEEIYDKLKWLEGRMKEAGYVPDIGSVFHDVENDEKTNMVCSHSERLAIAFGLISTPDRTRLLITKNLKICEDCHVAIKIISKITERELTVRDVNRYHHFKDGICSCGDYW</sequence>
<evidence type="ECO:0000256" key="6">
    <source>
        <dbReference type="ARBA" id="ARBA00023242"/>
    </source>
</evidence>
<dbReference type="InterPro" id="IPR036093">
    <property type="entry name" value="NAC_dom_sf"/>
</dbReference>
<organism evidence="10 11">
    <name type="scientific">Xanthoceras sorbifolium</name>
    <dbReference type="NCBI Taxonomy" id="99658"/>
    <lineage>
        <taxon>Eukaryota</taxon>
        <taxon>Viridiplantae</taxon>
        <taxon>Streptophyta</taxon>
        <taxon>Embryophyta</taxon>
        <taxon>Tracheophyta</taxon>
        <taxon>Spermatophyta</taxon>
        <taxon>Magnoliopsida</taxon>
        <taxon>eudicotyledons</taxon>
        <taxon>Gunneridae</taxon>
        <taxon>Pentapetalae</taxon>
        <taxon>rosids</taxon>
        <taxon>malvids</taxon>
        <taxon>Sapindales</taxon>
        <taxon>Sapindaceae</taxon>
        <taxon>Xanthoceroideae</taxon>
        <taxon>Xanthoceras</taxon>
    </lineage>
</organism>
<evidence type="ECO:0000256" key="2">
    <source>
        <dbReference type="ARBA" id="ARBA00022737"/>
    </source>
</evidence>
<dbReference type="InterPro" id="IPR046960">
    <property type="entry name" value="PPR_At4g14850-like_plant"/>
</dbReference>
<keyword evidence="2" id="KW-0677">Repeat</keyword>
<protein>
    <recommendedName>
        <fullName evidence="9">NAC domain-containing protein</fullName>
    </recommendedName>
</protein>
<dbReference type="Pfam" id="PF02365">
    <property type="entry name" value="NAM"/>
    <property type="match status" value="1"/>
</dbReference>
<dbReference type="PROSITE" id="PS51375">
    <property type="entry name" value="PPR"/>
    <property type="match status" value="2"/>
</dbReference>
<dbReference type="InterPro" id="IPR046848">
    <property type="entry name" value="E_motif"/>
</dbReference>
<feature type="compositionally biased region" description="Polar residues" evidence="8">
    <location>
        <begin position="1"/>
        <end position="19"/>
    </location>
</feature>
<proteinExistence type="inferred from homology"/>
<reference evidence="10 11" key="1">
    <citation type="submission" date="2021-02" db="EMBL/GenBank/DDBJ databases">
        <title>Plant Genome Project.</title>
        <authorList>
            <person name="Zhang R.-G."/>
        </authorList>
    </citation>
    <scope>NUCLEOTIDE SEQUENCE [LARGE SCALE GENOMIC DNA]</scope>
    <source>
        <tissue evidence="10">Leaves</tissue>
    </source>
</reference>
<evidence type="ECO:0000256" key="5">
    <source>
        <dbReference type="ARBA" id="ARBA00023163"/>
    </source>
</evidence>
<evidence type="ECO:0000256" key="8">
    <source>
        <dbReference type="SAM" id="MobiDB-lite"/>
    </source>
</evidence>
<gene>
    <name evidence="10" type="ORF">JRO89_XS09G0172000</name>
</gene>
<feature type="region of interest" description="Disordered" evidence="8">
    <location>
        <begin position="1"/>
        <end position="33"/>
    </location>
</feature>
<evidence type="ECO:0000313" key="10">
    <source>
        <dbReference type="EMBL" id="KAH7565245.1"/>
    </source>
</evidence>
<dbReference type="Proteomes" id="UP000827721">
    <property type="component" value="Unassembled WGS sequence"/>
</dbReference>
<dbReference type="InterPro" id="IPR002885">
    <property type="entry name" value="PPR_rpt"/>
</dbReference>
<evidence type="ECO:0000256" key="3">
    <source>
        <dbReference type="ARBA" id="ARBA00023015"/>
    </source>
</evidence>
<dbReference type="EMBL" id="JAFEMO010000009">
    <property type="protein sequence ID" value="KAH7565245.1"/>
    <property type="molecule type" value="Genomic_DNA"/>
</dbReference>